<keyword evidence="8" id="KW-1185">Reference proteome</keyword>
<dbReference type="GeneID" id="19957095"/>
<dbReference type="InterPro" id="IPR023213">
    <property type="entry name" value="CAT-like_dom_sf"/>
</dbReference>
<feature type="domain" description="Choline/carnitine acyltransferase" evidence="6">
    <location>
        <begin position="38"/>
        <end position="589"/>
    </location>
</feature>
<dbReference type="EMBL" id="JH767256">
    <property type="protein sequence ID" value="EQC25772.1"/>
    <property type="molecule type" value="Genomic_DNA"/>
</dbReference>
<reference evidence="7 8" key="1">
    <citation type="submission" date="2012-04" db="EMBL/GenBank/DDBJ databases">
        <title>The Genome Sequence of Saprolegnia declina VS20.</title>
        <authorList>
            <consortium name="The Broad Institute Genome Sequencing Platform"/>
            <person name="Russ C."/>
            <person name="Nusbaum C."/>
            <person name="Tyler B."/>
            <person name="van West P."/>
            <person name="Dieguez-Uribeondo J."/>
            <person name="de Bruijn I."/>
            <person name="Tripathy S."/>
            <person name="Jiang R."/>
            <person name="Young S.K."/>
            <person name="Zeng Q."/>
            <person name="Gargeya S."/>
            <person name="Fitzgerald M."/>
            <person name="Haas B."/>
            <person name="Abouelleil A."/>
            <person name="Alvarado L."/>
            <person name="Arachchi H.M."/>
            <person name="Berlin A."/>
            <person name="Chapman S.B."/>
            <person name="Goldberg J."/>
            <person name="Griggs A."/>
            <person name="Gujja S."/>
            <person name="Hansen M."/>
            <person name="Howarth C."/>
            <person name="Imamovic A."/>
            <person name="Larimer J."/>
            <person name="McCowen C."/>
            <person name="Montmayeur A."/>
            <person name="Murphy C."/>
            <person name="Neiman D."/>
            <person name="Pearson M."/>
            <person name="Priest M."/>
            <person name="Roberts A."/>
            <person name="Saif S."/>
            <person name="Shea T."/>
            <person name="Sisk P."/>
            <person name="Sykes S."/>
            <person name="Wortman J."/>
            <person name="Nusbaum C."/>
            <person name="Birren B."/>
        </authorList>
    </citation>
    <scope>NUCLEOTIDE SEQUENCE [LARGE SCALE GENOMIC DNA]</scope>
    <source>
        <strain evidence="7 8">VS20</strain>
    </source>
</reference>
<dbReference type="RefSeq" id="XP_008620796.1">
    <property type="nucleotide sequence ID" value="XM_008622574.1"/>
</dbReference>
<dbReference type="InterPro" id="IPR000542">
    <property type="entry name" value="Carn_acyl_trans"/>
</dbReference>
<evidence type="ECO:0000256" key="2">
    <source>
        <dbReference type="ARBA" id="ARBA00022679"/>
    </source>
</evidence>
<dbReference type="OMA" id="RYTCEYL"/>
<evidence type="ECO:0000313" key="7">
    <source>
        <dbReference type="EMBL" id="EQC25772.1"/>
    </source>
</evidence>
<dbReference type="PANTHER" id="PTHR22589">
    <property type="entry name" value="CARNITINE O-ACYLTRANSFERASE"/>
    <property type="match status" value="1"/>
</dbReference>
<proteinExistence type="inferred from homology"/>
<keyword evidence="2 5" id="KW-0808">Transferase</keyword>
<dbReference type="Gene3D" id="3.30.559.70">
    <property type="entry name" value="Choline/Carnitine o-acyltransferase, domain 2"/>
    <property type="match status" value="1"/>
</dbReference>
<dbReference type="Pfam" id="PF00755">
    <property type="entry name" value="Carn_acyltransf"/>
    <property type="match status" value="1"/>
</dbReference>
<accession>T0R8F2</accession>
<feature type="active site" description="Proton acceptor" evidence="4">
    <location>
        <position position="334"/>
    </location>
</feature>
<dbReference type="InterPro" id="IPR042231">
    <property type="entry name" value="Cho/carn_acyl_trans_2"/>
</dbReference>
<dbReference type="eggNOG" id="KOG3718">
    <property type="taxonomic scope" value="Eukaryota"/>
</dbReference>
<evidence type="ECO:0000259" key="6">
    <source>
        <dbReference type="Pfam" id="PF00755"/>
    </source>
</evidence>
<gene>
    <name evidence="7" type="ORF">SDRG_16368</name>
</gene>
<dbReference type="PROSITE" id="PS00439">
    <property type="entry name" value="ACYLTRANSF_C_1"/>
    <property type="match status" value="1"/>
</dbReference>
<dbReference type="PANTHER" id="PTHR22589:SF67">
    <property type="entry name" value="PEROXISOMAL CARNITINE O-OCTANOYLTRANSFERASE"/>
    <property type="match status" value="1"/>
</dbReference>
<dbReference type="InParanoid" id="T0R8F2"/>
<sequence>MKTRSAVPHDLWIATLELEMTKRATLSTYAHQADLPSLPVPDLQQTARKYLESIEPFVTKEELQHTTELMQDFVGPNGQAHALHEALLERAATERNWLAEWWEYAGYTSYRAPTAIDINMISGFGSFNELDQSVPQCRRAAEIIRYTSEYHAMLLLEKVAPEHMGRRPMCMDMFRRIFASCRIPQMPADTYERLDGVKRIDHVVVFCRGYPFALNVVDAQHQLLTIGDLERQLQFIYEYAHSFPTTLAVGALTSAHRDVWTEAREALLPLGTNAASLQMIQESLFAVCMDESTPTTPTECLQHIAAGEAHNRWYDKSLQFIVFGNGNVGCNMEHGNADATVYRSVFEWLGRRYLSRNGSMETRIESTSSAFLPPPTLLSFDVPAHVGATIADVSTAFAAKAARFQACVTRHKEVGRLRIKSDLRVPPDTFVQLAIQLTAWQLWGRVLPTYESAHTRWFAHGRTETIRSCTNEVVAWLQAPSDMAKLEAAVAKHQELAMEALDGQGADRHLLGLQIASVLAGAPLHPVFSDASYTKSGGNGNFVLSTSNVSGYEWLWGGFAPMVEYGIGICYSVEPTFIGYTVSSMKKTAEATDDPIERVSCHTFAAALTKSITSLAETLETARRAAAKL</sequence>
<name>T0R8F2_SAPDV</name>
<comment type="similarity">
    <text evidence="1 5">Belongs to the carnitine/choline acetyltransferase family.</text>
</comment>
<keyword evidence="3 5" id="KW-0012">Acyltransferase</keyword>
<dbReference type="InterPro" id="IPR039551">
    <property type="entry name" value="Cho/carn_acyl_trans"/>
</dbReference>
<evidence type="ECO:0000256" key="3">
    <source>
        <dbReference type="ARBA" id="ARBA00023315"/>
    </source>
</evidence>
<evidence type="ECO:0000256" key="5">
    <source>
        <dbReference type="RuleBase" id="RU003801"/>
    </source>
</evidence>
<dbReference type="STRING" id="1156394.T0R8F2"/>
<dbReference type="RefSeq" id="XP_008620797.1">
    <property type="nucleotide sequence ID" value="XM_008622575.1"/>
</dbReference>
<protein>
    <recommendedName>
        <fullName evidence="6">Choline/carnitine acyltransferase domain-containing protein</fullName>
    </recommendedName>
</protein>
<evidence type="ECO:0000256" key="1">
    <source>
        <dbReference type="ARBA" id="ARBA00005232"/>
    </source>
</evidence>
<dbReference type="Gene3D" id="3.30.559.10">
    <property type="entry name" value="Chloramphenicol acetyltransferase-like domain"/>
    <property type="match status" value="1"/>
</dbReference>
<dbReference type="EMBL" id="JH767256">
    <property type="protein sequence ID" value="EQC25771.1"/>
    <property type="molecule type" value="Genomic_DNA"/>
</dbReference>
<dbReference type="SUPFAM" id="SSF52777">
    <property type="entry name" value="CoA-dependent acyltransferases"/>
    <property type="match status" value="2"/>
</dbReference>
<evidence type="ECO:0000313" key="8">
    <source>
        <dbReference type="Proteomes" id="UP000030762"/>
    </source>
</evidence>
<dbReference type="GO" id="GO:0016746">
    <property type="term" value="F:acyltransferase activity"/>
    <property type="evidence" value="ECO:0007669"/>
    <property type="project" value="UniProtKB-KW"/>
</dbReference>
<dbReference type="Proteomes" id="UP000030762">
    <property type="component" value="Unassembled WGS sequence"/>
</dbReference>
<dbReference type="AlphaFoldDB" id="T0R8F2"/>
<dbReference type="VEuPathDB" id="FungiDB:SDRG_16368"/>
<dbReference type="OrthoDB" id="240216at2759"/>
<evidence type="ECO:0000256" key="4">
    <source>
        <dbReference type="PIRSR" id="PIRSR600542-1"/>
    </source>
</evidence>
<organism evidence="7 8">
    <name type="scientific">Saprolegnia diclina (strain VS20)</name>
    <dbReference type="NCBI Taxonomy" id="1156394"/>
    <lineage>
        <taxon>Eukaryota</taxon>
        <taxon>Sar</taxon>
        <taxon>Stramenopiles</taxon>
        <taxon>Oomycota</taxon>
        <taxon>Saprolegniomycetes</taxon>
        <taxon>Saprolegniales</taxon>
        <taxon>Saprolegniaceae</taxon>
        <taxon>Saprolegnia</taxon>
    </lineage>
</organism>
<dbReference type="PROSITE" id="PS00440">
    <property type="entry name" value="ACYLTRANSF_C_2"/>
    <property type="match status" value="1"/>
</dbReference>